<dbReference type="Pfam" id="PF00106">
    <property type="entry name" value="adh_short"/>
    <property type="match status" value="1"/>
</dbReference>
<organism evidence="5 6">
    <name type="scientific">Pseudonocardia xishanensis</name>
    <dbReference type="NCBI Taxonomy" id="630995"/>
    <lineage>
        <taxon>Bacteria</taxon>
        <taxon>Bacillati</taxon>
        <taxon>Actinomycetota</taxon>
        <taxon>Actinomycetes</taxon>
        <taxon>Pseudonocardiales</taxon>
        <taxon>Pseudonocardiaceae</taxon>
        <taxon>Pseudonocardia</taxon>
    </lineage>
</organism>
<dbReference type="NCBIfam" id="TIGR03971">
    <property type="entry name" value="SDR_subfam_1"/>
    <property type="match status" value="1"/>
</dbReference>
<dbReference type="RefSeq" id="WP_345424096.1">
    <property type="nucleotide sequence ID" value="NZ_BAABGT010000083.1"/>
</dbReference>
<proteinExistence type="inferred from homology"/>
<dbReference type="Gene3D" id="3.40.50.720">
    <property type="entry name" value="NAD(P)-binding Rossmann-like Domain"/>
    <property type="match status" value="1"/>
</dbReference>
<dbReference type="PANTHER" id="PTHR24321">
    <property type="entry name" value="DEHYDROGENASES, SHORT CHAIN"/>
    <property type="match status" value="1"/>
</dbReference>
<keyword evidence="6" id="KW-1185">Reference proteome</keyword>
<name>A0ABP8RYB4_9PSEU</name>
<evidence type="ECO:0000256" key="4">
    <source>
        <dbReference type="RuleBase" id="RU000363"/>
    </source>
</evidence>
<keyword evidence="2" id="KW-0560">Oxidoreductase</keyword>
<dbReference type="SUPFAM" id="SSF51735">
    <property type="entry name" value="NAD(P)-binding Rossmann-fold domains"/>
    <property type="match status" value="1"/>
</dbReference>
<comment type="caution">
    <text evidence="5">The sequence shown here is derived from an EMBL/GenBank/DDBJ whole genome shotgun (WGS) entry which is preliminary data.</text>
</comment>
<dbReference type="NCBIfam" id="NF009467">
    <property type="entry name" value="PRK12826.1-3"/>
    <property type="match status" value="1"/>
</dbReference>
<gene>
    <name evidence="5" type="ORF">GCM10023175_52500</name>
</gene>
<accession>A0ABP8RYB4</accession>
<dbReference type="PROSITE" id="PS00061">
    <property type="entry name" value="ADH_SHORT"/>
    <property type="match status" value="1"/>
</dbReference>
<dbReference type="InterPro" id="IPR020904">
    <property type="entry name" value="Sc_DH/Rdtase_CS"/>
</dbReference>
<dbReference type="CDD" id="cd05233">
    <property type="entry name" value="SDR_c"/>
    <property type="match status" value="1"/>
</dbReference>
<protein>
    <submittedName>
        <fullName evidence="5">Mycofactocin-coupled SDR family oxidoreductase</fullName>
    </submittedName>
</protein>
<dbReference type="PANTHER" id="PTHR24321:SF8">
    <property type="entry name" value="ESTRADIOL 17-BETA-DEHYDROGENASE 8-RELATED"/>
    <property type="match status" value="1"/>
</dbReference>
<dbReference type="Proteomes" id="UP001501598">
    <property type="component" value="Unassembled WGS sequence"/>
</dbReference>
<evidence type="ECO:0000256" key="2">
    <source>
        <dbReference type="ARBA" id="ARBA00023002"/>
    </source>
</evidence>
<reference evidence="6" key="1">
    <citation type="journal article" date="2019" name="Int. J. Syst. Evol. Microbiol.">
        <title>The Global Catalogue of Microorganisms (GCM) 10K type strain sequencing project: providing services to taxonomists for standard genome sequencing and annotation.</title>
        <authorList>
            <consortium name="The Broad Institute Genomics Platform"/>
            <consortium name="The Broad Institute Genome Sequencing Center for Infectious Disease"/>
            <person name="Wu L."/>
            <person name="Ma J."/>
        </authorList>
    </citation>
    <scope>NUCLEOTIDE SEQUENCE [LARGE SCALE GENOMIC DNA]</scope>
    <source>
        <strain evidence="6">JCM 17906</strain>
    </source>
</reference>
<dbReference type="InterPro" id="IPR036291">
    <property type="entry name" value="NAD(P)-bd_dom_sf"/>
</dbReference>
<dbReference type="PRINTS" id="PR00081">
    <property type="entry name" value="GDHRDH"/>
</dbReference>
<keyword evidence="3" id="KW-0520">NAD</keyword>
<comment type="similarity">
    <text evidence="1 4">Belongs to the short-chain dehydrogenases/reductases (SDR) family.</text>
</comment>
<evidence type="ECO:0000256" key="1">
    <source>
        <dbReference type="ARBA" id="ARBA00006484"/>
    </source>
</evidence>
<dbReference type="EMBL" id="BAABGT010000083">
    <property type="protein sequence ID" value="GAA4554487.1"/>
    <property type="molecule type" value="Genomic_DNA"/>
</dbReference>
<sequence>MTGRVEGKVALITGAARGQGRSHALRLAEEGADIIAVDVCAPIETVNYDPATPADLEETVRLVEKLDRRIVATQADVRDFDALQAAVDRGVSELGRLDIVLANAGIATYGPAAEQSEQQWETMIGINLTGVWHTAKAAIPTMTAQGSGGSIVITSSLAGIKGFPNSVSYSAAKFGVVGIARTLAHELAPHAIRVNTVHPTNVHTTMLDNPGIYKLFRPDLDNPTFEDAKDVYSVMNLMPLPWVETIDISNAILWLASDEARYVTGISLPVDLGASAK</sequence>
<dbReference type="PRINTS" id="PR00080">
    <property type="entry name" value="SDRFAMILY"/>
</dbReference>
<evidence type="ECO:0000256" key="3">
    <source>
        <dbReference type="ARBA" id="ARBA00023027"/>
    </source>
</evidence>
<evidence type="ECO:0000313" key="6">
    <source>
        <dbReference type="Proteomes" id="UP001501598"/>
    </source>
</evidence>
<dbReference type="InterPro" id="IPR002347">
    <property type="entry name" value="SDR_fam"/>
</dbReference>
<evidence type="ECO:0000313" key="5">
    <source>
        <dbReference type="EMBL" id="GAA4554487.1"/>
    </source>
</evidence>
<dbReference type="InterPro" id="IPR023985">
    <property type="entry name" value="SDR_subfam_1"/>
</dbReference>